<proteinExistence type="inferred from homology"/>
<comment type="similarity">
    <text evidence="1">Belongs to the NAD(P)-dependent epimerase/dehydratase family. SDR39U1 subfamily.</text>
</comment>
<dbReference type="Gene3D" id="3.40.50.720">
    <property type="entry name" value="NAD(P)-binding Rossmann-like Domain"/>
    <property type="match status" value="1"/>
</dbReference>
<dbReference type="RefSeq" id="WP_377716324.1">
    <property type="nucleotide sequence ID" value="NZ_JBHTJM010000010.1"/>
</dbReference>
<dbReference type="PANTHER" id="PTHR11092">
    <property type="entry name" value="SUGAR NUCLEOTIDE EPIMERASE RELATED"/>
    <property type="match status" value="1"/>
</dbReference>
<gene>
    <name evidence="4" type="ORF">ACFQ1O_12245</name>
</gene>
<keyword evidence="5" id="KW-1185">Reference proteome</keyword>
<reference evidence="5" key="1">
    <citation type="journal article" date="2019" name="Int. J. Syst. Evol. Microbiol.">
        <title>The Global Catalogue of Microorganisms (GCM) 10K type strain sequencing project: providing services to taxonomists for standard genome sequencing and annotation.</title>
        <authorList>
            <consortium name="The Broad Institute Genomics Platform"/>
            <consortium name="The Broad Institute Genome Sequencing Center for Infectious Disease"/>
            <person name="Wu L."/>
            <person name="Ma J."/>
        </authorList>
    </citation>
    <scope>NUCLEOTIDE SEQUENCE [LARGE SCALE GENOMIC DNA]</scope>
    <source>
        <strain evidence="5">CCUG 62114</strain>
    </source>
</reference>
<evidence type="ECO:0000313" key="5">
    <source>
        <dbReference type="Proteomes" id="UP001596997"/>
    </source>
</evidence>
<dbReference type="InterPro" id="IPR010099">
    <property type="entry name" value="SDR39U1"/>
</dbReference>
<evidence type="ECO:0000259" key="3">
    <source>
        <dbReference type="Pfam" id="PF08338"/>
    </source>
</evidence>
<dbReference type="Proteomes" id="UP001596997">
    <property type="component" value="Unassembled WGS sequence"/>
</dbReference>
<feature type="domain" description="DUF1731" evidence="3">
    <location>
        <begin position="250"/>
        <end position="298"/>
    </location>
</feature>
<feature type="domain" description="NAD-dependent epimerase/dehydratase" evidence="2">
    <location>
        <begin position="5"/>
        <end position="221"/>
    </location>
</feature>
<dbReference type="EMBL" id="JBHTJM010000010">
    <property type="protein sequence ID" value="MFD0964776.1"/>
    <property type="molecule type" value="Genomic_DNA"/>
</dbReference>
<dbReference type="PANTHER" id="PTHR11092:SF0">
    <property type="entry name" value="EPIMERASE FAMILY PROTEIN SDR39U1"/>
    <property type="match status" value="1"/>
</dbReference>
<protein>
    <submittedName>
        <fullName evidence="4">TIGR01777 family oxidoreductase</fullName>
    </submittedName>
</protein>
<sequence length="299" mass="33777">MTNKIIIAGGTGFLGQVLENHLTQKGYQVQILTRKPTQLNQILWDAKTIDYWIEELEGSLAIINLTGKSVDCRYNDKNKALIYSSRIDSTRIIGKAINSCRTPPKIWINSSTATIYRHSLYKEMTEENGEIGNDFSMNIAKAWEKEFYSHQTTQTRKVAIRTSIVLGKKGGALLPLKSITKLLLGGKQGTGNQKVSFIHELDFARAIEFILNNKNISGNINVTAPVPTNNFILMKTLRQYLKIPFGISQPKWLLKIGAYIIGTEAELVLKSRNVIPQRLMNNQFEFKYPNINCTLKNLV</sequence>
<dbReference type="InterPro" id="IPR001509">
    <property type="entry name" value="Epimerase_deHydtase"/>
</dbReference>
<dbReference type="SUPFAM" id="SSF51735">
    <property type="entry name" value="NAD(P)-binding Rossmann-fold domains"/>
    <property type="match status" value="1"/>
</dbReference>
<evidence type="ECO:0000313" key="4">
    <source>
        <dbReference type="EMBL" id="MFD0964776.1"/>
    </source>
</evidence>
<evidence type="ECO:0000259" key="2">
    <source>
        <dbReference type="Pfam" id="PF01370"/>
    </source>
</evidence>
<dbReference type="Pfam" id="PF01370">
    <property type="entry name" value="Epimerase"/>
    <property type="match status" value="1"/>
</dbReference>
<evidence type="ECO:0000256" key="1">
    <source>
        <dbReference type="ARBA" id="ARBA00009353"/>
    </source>
</evidence>
<dbReference type="NCBIfam" id="TIGR01777">
    <property type="entry name" value="yfcH"/>
    <property type="match status" value="1"/>
</dbReference>
<organism evidence="4 5">
    <name type="scientific">Pseudofulvibacter geojedonensis</name>
    <dbReference type="NCBI Taxonomy" id="1123758"/>
    <lineage>
        <taxon>Bacteria</taxon>
        <taxon>Pseudomonadati</taxon>
        <taxon>Bacteroidota</taxon>
        <taxon>Flavobacteriia</taxon>
        <taxon>Flavobacteriales</taxon>
        <taxon>Flavobacteriaceae</taxon>
        <taxon>Pseudofulvibacter</taxon>
    </lineage>
</organism>
<dbReference type="Pfam" id="PF08338">
    <property type="entry name" value="DUF1731"/>
    <property type="match status" value="1"/>
</dbReference>
<comment type="caution">
    <text evidence="4">The sequence shown here is derived from an EMBL/GenBank/DDBJ whole genome shotgun (WGS) entry which is preliminary data.</text>
</comment>
<name>A0ABW3I4I7_9FLAO</name>
<dbReference type="InterPro" id="IPR013549">
    <property type="entry name" value="DUF1731"/>
</dbReference>
<dbReference type="InterPro" id="IPR036291">
    <property type="entry name" value="NAD(P)-bd_dom_sf"/>
</dbReference>
<accession>A0ABW3I4I7</accession>